<dbReference type="InterPro" id="IPR011060">
    <property type="entry name" value="RibuloseP-bd_barrel"/>
</dbReference>
<feature type="binding site" evidence="10">
    <location>
        <position position="66"/>
    </location>
    <ligand>
        <name>substrate</name>
    </ligand>
</feature>
<comment type="catalytic activity">
    <reaction evidence="1 10 11">
        <text>D-ribulose 5-phosphate = D-xylulose 5-phosphate</text>
        <dbReference type="Rhea" id="RHEA:13677"/>
        <dbReference type="ChEBI" id="CHEBI:57737"/>
        <dbReference type="ChEBI" id="CHEBI:58121"/>
        <dbReference type="EC" id="5.1.3.1"/>
    </reaction>
</comment>
<feature type="binding site" evidence="10">
    <location>
        <position position="33"/>
    </location>
    <ligand>
        <name>a divalent metal cation</name>
        <dbReference type="ChEBI" id="CHEBI:60240"/>
    </ligand>
</feature>
<comment type="function">
    <text evidence="10">Catalyzes the reversible epimerization of D-ribulose 5-phosphate to D-xylulose 5-phosphate.</text>
</comment>
<comment type="cofactor">
    <cofactor evidence="3">
        <name>Co(2+)</name>
        <dbReference type="ChEBI" id="CHEBI:48828"/>
    </cofactor>
</comment>
<feature type="binding site" evidence="10">
    <location>
        <position position="10"/>
    </location>
    <ligand>
        <name>substrate</name>
    </ligand>
</feature>
<evidence type="ECO:0000256" key="2">
    <source>
        <dbReference type="ARBA" id="ARBA00001936"/>
    </source>
</evidence>
<evidence type="ECO:0000256" key="10">
    <source>
        <dbReference type="HAMAP-Rule" id="MF_02227"/>
    </source>
</evidence>
<comment type="cofactor">
    <cofactor evidence="5">
        <name>Fe(2+)</name>
        <dbReference type="ChEBI" id="CHEBI:29033"/>
    </cofactor>
</comment>
<comment type="caution">
    <text evidence="12">The sequence shown here is derived from an EMBL/GenBank/DDBJ whole genome shotgun (WGS) entry which is preliminary data.</text>
</comment>
<dbReference type="PROSITE" id="PS01085">
    <property type="entry name" value="RIBUL_P_3_EPIMER_1"/>
    <property type="match status" value="1"/>
</dbReference>
<keyword evidence="10 11" id="KW-0119">Carbohydrate metabolism</keyword>
<feature type="binding site" evidence="10">
    <location>
        <begin position="142"/>
        <end position="145"/>
    </location>
    <ligand>
        <name>substrate</name>
    </ligand>
</feature>
<feature type="binding site" evidence="10">
    <location>
        <position position="66"/>
    </location>
    <ligand>
        <name>a divalent metal cation</name>
        <dbReference type="ChEBI" id="CHEBI:60240"/>
    </ligand>
</feature>
<dbReference type="NCBIfam" id="NF004076">
    <property type="entry name" value="PRK05581.1-4"/>
    <property type="match status" value="1"/>
</dbReference>
<feature type="binding site" evidence="10">
    <location>
        <position position="171"/>
    </location>
    <ligand>
        <name>a divalent metal cation</name>
        <dbReference type="ChEBI" id="CHEBI:60240"/>
    </ligand>
</feature>
<dbReference type="Pfam" id="PF00834">
    <property type="entry name" value="Ribul_P_3_epim"/>
    <property type="match status" value="1"/>
</dbReference>
<evidence type="ECO:0000256" key="7">
    <source>
        <dbReference type="ARBA" id="ARBA00013188"/>
    </source>
</evidence>
<feature type="binding site" evidence="10">
    <location>
        <begin position="171"/>
        <end position="173"/>
    </location>
    <ligand>
        <name>substrate</name>
    </ligand>
</feature>
<dbReference type="Gene3D" id="3.20.20.70">
    <property type="entry name" value="Aldolase class I"/>
    <property type="match status" value="1"/>
</dbReference>
<dbReference type="PIRSF" id="PIRSF001461">
    <property type="entry name" value="RPE"/>
    <property type="match status" value="1"/>
</dbReference>
<protein>
    <recommendedName>
        <fullName evidence="7 10">Ribulose-phosphate 3-epimerase</fullName>
        <ecNumber evidence="7 10">5.1.3.1</ecNumber>
    </recommendedName>
</protein>
<organism evidence="12 13">
    <name type="scientific">Neglectibacter timonensis</name>
    <dbReference type="NCBI Taxonomy" id="1776382"/>
    <lineage>
        <taxon>Bacteria</taxon>
        <taxon>Bacillati</taxon>
        <taxon>Bacillota</taxon>
        <taxon>Clostridia</taxon>
        <taxon>Eubacteriales</taxon>
        <taxon>Oscillospiraceae</taxon>
        <taxon>Neglectibacter</taxon>
    </lineage>
</organism>
<evidence type="ECO:0000256" key="3">
    <source>
        <dbReference type="ARBA" id="ARBA00001941"/>
    </source>
</evidence>
<dbReference type="GO" id="GO:0004750">
    <property type="term" value="F:D-ribulose-phosphate 3-epimerase activity"/>
    <property type="evidence" value="ECO:0007669"/>
    <property type="project" value="UniProtKB-EC"/>
</dbReference>
<comment type="cofactor">
    <cofactor evidence="2">
        <name>Mn(2+)</name>
        <dbReference type="ChEBI" id="CHEBI:29035"/>
    </cofactor>
</comment>
<evidence type="ECO:0000256" key="8">
    <source>
        <dbReference type="ARBA" id="ARBA00022723"/>
    </source>
</evidence>
<reference evidence="12 13" key="1">
    <citation type="submission" date="2022-06" db="EMBL/GenBank/DDBJ databases">
        <title>Isolation of gut microbiota from human fecal samples.</title>
        <authorList>
            <person name="Pamer E.G."/>
            <person name="Barat B."/>
            <person name="Waligurski E."/>
            <person name="Medina S."/>
            <person name="Paddock L."/>
            <person name="Mostad J."/>
        </authorList>
    </citation>
    <scope>NUCLEOTIDE SEQUENCE [LARGE SCALE GENOMIC DNA]</scope>
    <source>
        <strain evidence="12 13">DFI.9.73</strain>
    </source>
</reference>
<dbReference type="EMBL" id="JANFZH010000065">
    <property type="protein sequence ID" value="MCQ4841692.1"/>
    <property type="molecule type" value="Genomic_DNA"/>
</dbReference>
<evidence type="ECO:0000256" key="5">
    <source>
        <dbReference type="ARBA" id="ARBA00001954"/>
    </source>
</evidence>
<proteinExistence type="inferred from homology"/>
<dbReference type="RefSeq" id="WP_256192410.1">
    <property type="nucleotide sequence ID" value="NZ_JANFZH010000065.1"/>
</dbReference>
<comment type="pathway">
    <text evidence="10">Carbohydrate degradation.</text>
</comment>
<accession>A0ABT1S423</accession>
<comment type="cofactor">
    <cofactor evidence="4">
        <name>Zn(2+)</name>
        <dbReference type="ChEBI" id="CHEBI:29105"/>
    </cofactor>
</comment>
<sequence length="215" mass="23290">MMKRMYVAPSLLAADFSNLGREVDRIAQADFLHIDIMDGRFVPNLSMGPQVISALRGRSELLFDVHLMLEHPLPYVEVFRHAGADVISFHMECADDPGALIAAIKQSGAKAGIAVKPATPVERLLPYLGELYMVTVMTVEPGFGGQKLMPGPLEKVKKLKEQSPGLLVEVDGGVNRETLALCRDAGVDVLVAGTAIFRAENPSEEIAFLRGSSSF</sequence>
<dbReference type="CDD" id="cd00429">
    <property type="entry name" value="RPE"/>
    <property type="match status" value="1"/>
</dbReference>
<gene>
    <name evidence="10 12" type="primary">rpe</name>
    <name evidence="12" type="ORF">NE695_17410</name>
</gene>
<evidence type="ECO:0000313" key="12">
    <source>
        <dbReference type="EMBL" id="MCQ4841692.1"/>
    </source>
</evidence>
<dbReference type="InterPro" id="IPR000056">
    <property type="entry name" value="Ribul_P_3_epim-like"/>
</dbReference>
<evidence type="ECO:0000313" key="13">
    <source>
        <dbReference type="Proteomes" id="UP001524473"/>
    </source>
</evidence>
<evidence type="ECO:0000256" key="9">
    <source>
        <dbReference type="ARBA" id="ARBA00023235"/>
    </source>
</evidence>
<keyword evidence="8 10" id="KW-0479">Metal-binding</keyword>
<dbReference type="EC" id="5.1.3.1" evidence="7 10"/>
<dbReference type="SUPFAM" id="SSF51366">
    <property type="entry name" value="Ribulose-phoshate binding barrel"/>
    <property type="match status" value="1"/>
</dbReference>
<evidence type="ECO:0000256" key="1">
    <source>
        <dbReference type="ARBA" id="ARBA00001782"/>
    </source>
</evidence>
<feature type="active site" description="Proton acceptor" evidence="10">
    <location>
        <position position="35"/>
    </location>
</feature>
<keyword evidence="9 10" id="KW-0413">Isomerase</keyword>
<comment type="caution">
    <text evidence="10">Lacks conserved residue(s) required for the propagation of feature annotation.</text>
</comment>
<comment type="similarity">
    <text evidence="6 10 11">Belongs to the ribulose-phosphate 3-epimerase family.</text>
</comment>
<dbReference type="PANTHER" id="PTHR11749">
    <property type="entry name" value="RIBULOSE-5-PHOSPHATE-3-EPIMERASE"/>
    <property type="match status" value="1"/>
</dbReference>
<dbReference type="InterPro" id="IPR013785">
    <property type="entry name" value="Aldolase_TIM"/>
</dbReference>
<keyword evidence="13" id="KW-1185">Reference proteome</keyword>
<evidence type="ECO:0000256" key="11">
    <source>
        <dbReference type="PIRNR" id="PIRNR001461"/>
    </source>
</evidence>
<feature type="active site" description="Proton donor" evidence="10">
    <location>
        <position position="171"/>
    </location>
</feature>
<dbReference type="NCBIfam" id="TIGR01163">
    <property type="entry name" value="rpe"/>
    <property type="match status" value="1"/>
</dbReference>
<feature type="binding site" evidence="10">
    <location>
        <position position="35"/>
    </location>
    <ligand>
        <name>a divalent metal cation</name>
        <dbReference type="ChEBI" id="CHEBI:60240"/>
    </ligand>
</feature>
<comment type="cofactor">
    <cofactor evidence="10">
        <name>a divalent metal cation</name>
        <dbReference type="ChEBI" id="CHEBI:60240"/>
    </cofactor>
    <text evidence="10">Binds 1 divalent metal cation per subunit.</text>
</comment>
<dbReference type="InterPro" id="IPR026019">
    <property type="entry name" value="Ribul_P_3_epim"/>
</dbReference>
<evidence type="ECO:0000256" key="4">
    <source>
        <dbReference type="ARBA" id="ARBA00001947"/>
    </source>
</evidence>
<name>A0ABT1S423_9FIRM</name>
<dbReference type="HAMAP" id="MF_02227">
    <property type="entry name" value="RPE"/>
    <property type="match status" value="1"/>
</dbReference>
<evidence type="ECO:0000256" key="6">
    <source>
        <dbReference type="ARBA" id="ARBA00009541"/>
    </source>
</evidence>
<dbReference type="Proteomes" id="UP001524473">
    <property type="component" value="Unassembled WGS sequence"/>
</dbReference>